<dbReference type="AlphaFoldDB" id="A0A841RB75"/>
<evidence type="ECO:0000256" key="3">
    <source>
        <dbReference type="SAM" id="MobiDB-lite"/>
    </source>
</evidence>
<dbReference type="PANTHER" id="PTHR31088:SF6">
    <property type="entry name" value="PHAGE SHOCK PROTEIN A"/>
    <property type="match status" value="1"/>
</dbReference>
<dbReference type="Pfam" id="PF04012">
    <property type="entry name" value="PspA_IM30"/>
    <property type="match status" value="1"/>
</dbReference>
<accession>A0A841RB75</accession>
<comment type="caution">
    <text evidence="4">The sequence shown here is derived from an EMBL/GenBank/DDBJ whole genome shotgun (WGS) entry which is preliminary data.</text>
</comment>
<name>A0A841RB75_9SPIO</name>
<evidence type="ECO:0000313" key="5">
    <source>
        <dbReference type="Proteomes" id="UP000587760"/>
    </source>
</evidence>
<dbReference type="InterPro" id="IPR007157">
    <property type="entry name" value="PspA_VIPP1"/>
</dbReference>
<evidence type="ECO:0000256" key="2">
    <source>
        <dbReference type="SAM" id="Coils"/>
    </source>
</evidence>
<keyword evidence="5" id="KW-1185">Reference proteome</keyword>
<organism evidence="4 5">
    <name type="scientific">Spirochaeta isovalerica</name>
    <dbReference type="NCBI Taxonomy" id="150"/>
    <lineage>
        <taxon>Bacteria</taxon>
        <taxon>Pseudomonadati</taxon>
        <taxon>Spirochaetota</taxon>
        <taxon>Spirochaetia</taxon>
        <taxon>Spirochaetales</taxon>
        <taxon>Spirochaetaceae</taxon>
        <taxon>Spirochaeta</taxon>
    </lineage>
</organism>
<feature type="region of interest" description="Disordered" evidence="3">
    <location>
        <begin position="184"/>
        <end position="227"/>
    </location>
</feature>
<feature type="coiled-coil region" evidence="2">
    <location>
        <begin position="54"/>
        <end position="135"/>
    </location>
</feature>
<comment type="similarity">
    <text evidence="1">Belongs to the PspA/Vipp/IM30 family.</text>
</comment>
<dbReference type="GO" id="GO:0009271">
    <property type="term" value="P:phage shock"/>
    <property type="evidence" value="ECO:0007669"/>
    <property type="project" value="TreeGrafter"/>
</dbReference>
<gene>
    <name evidence="4" type="ORF">HNR50_004359</name>
</gene>
<dbReference type="PANTHER" id="PTHR31088">
    <property type="entry name" value="MEMBRANE-ASSOCIATED PROTEIN VIPP1, CHLOROPLASTIC"/>
    <property type="match status" value="1"/>
</dbReference>
<evidence type="ECO:0000313" key="4">
    <source>
        <dbReference type="EMBL" id="MBB6482654.1"/>
    </source>
</evidence>
<keyword evidence="2" id="KW-0175">Coiled coil</keyword>
<sequence>MGIFRRGKDIINSNINAMLDKAEDPEKMIKLMMQEMEDTLVDLKSSIAAKMASRTQAQKDLKVLEGRLNRWTERSELAVEKGRDDLAKEALIEKKKANDDLQAVQRDIDHLTQIIDETKNNILTLEEKLQTVIQKHKLLIQRAIHAKEKKEVNQTIRHATGAEAMVRFNEFENKIERMEAEAEMTTVGKSSLESEFAKMESGSDVEEELEELKKTMKKKSAPKAEAK</sequence>
<protein>
    <submittedName>
        <fullName evidence="4">Phage shock protein A</fullName>
    </submittedName>
</protein>
<dbReference type="RefSeq" id="WP_184748891.1">
    <property type="nucleotide sequence ID" value="NZ_JACHGJ010000015.1"/>
</dbReference>
<dbReference type="Proteomes" id="UP000587760">
    <property type="component" value="Unassembled WGS sequence"/>
</dbReference>
<dbReference type="GO" id="GO:0005829">
    <property type="term" value="C:cytosol"/>
    <property type="evidence" value="ECO:0007669"/>
    <property type="project" value="TreeGrafter"/>
</dbReference>
<evidence type="ECO:0000256" key="1">
    <source>
        <dbReference type="ARBA" id="ARBA00043985"/>
    </source>
</evidence>
<dbReference type="EMBL" id="JACHGJ010000015">
    <property type="protein sequence ID" value="MBB6482654.1"/>
    <property type="molecule type" value="Genomic_DNA"/>
</dbReference>
<reference evidence="4 5" key="1">
    <citation type="submission" date="2020-08" db="EMBL/GenBank/DDBJ databases">
        <title>Genomic Encyclopedia of Type Strains, Phase IV (KMG-IV): sequencing the most valuable type-strain genomes for metagenomic binning, comparative biology and taxonomic classification.</title>
        <authorList>
            <person name="Goeker M."/>
        </authorList>
    </citation>
    <scope>NUCLEOTIDE SEQUENCE [LARGE SCALE GENOMIC DNA]</scope>
    <source>
        <strain evidence="4 5">DSM 2461</strain>
    </source>
</reference>
<proteinExistence type="inferred from homology"/>